<name>A0AAV1YW22_9ARAC</name>
<evidence type="ECO:0000256" key="1">
    <source>
        <dbReference type="ARBA" id="ARBA00004613"/>
    </source>
</evidence>
<proteinExistence type="predicted"/>
<evidence type="ECO:0000256" key="5">
    <source>
        <dbReference type="SAM" id="SignalP"/>
    </source>
</evidence>
<keyword evidence="5" id="KW-0732">Signal</keyword>
<protein>
    <recommendedName>
        <fullName evidence="6">Prokineticin domain-containing protein</fullName>
    </recommendedName>
</protein>
<feature type="chain" id="PRO_5043965423" description="Prokineticin domain-containing protein" evidence="5">
    <location>
        <begin position="21"/>
        <end position="138"/>
    </location>
</feature>
<sequence>MMKVLLAAGFLTVFVALGAAERCRSSDDCKADECCISKGFIIFRRGECVKLAQKGEKCSEEHEAHGFFDQQYEHHCPCASGLTCEPTESKDTFFGTIKINPRCVGDLAHTTPAETTAEKLESTLEPEATLETDVPAEE</sequence>
<feature type="signal peptide" evidence="5">
    <location>
        <begin position="1"/>
        <end position="20"/>
    </location>
</feature>
<evidence type="ECO:0000313" key="8">
    <source>
        <dbReference type="Proteomes" id="UP001497382"/>
    </source>
</evidence>
<gene>
    <name evidence="7" type="ORF">LARSCL_LOCUS1412</name>
</gene>
<evidence type="ECO:0000256" key="4">
    <source>
        <dbReference type="SAM" id="MobiDB-lite"/>
    </source>
</evidence>
<dbReference type="Proteomes" id="UP001497382">
    <property type="component" value="Unassembled WGS sequence"/>
</dbReference>
<dbReference type="SUPFAM" id="SSF57190">
    <property type="entry name" value="Colipase-like"/>
    <property type="match status" value="1"/>
</dbReference>
<keyword evidence="3" id="KW-1015">Disulfide bond</keyword>
<dbReference type="EMBL" id="CAXIEN010000008">
    <property type="protein sequence ID" value="CAL1263273.1"/>
    <property type="molecule type" value="Genomic_DNA"/>
</dbReference>
<dbReference type="GO" id="GO:0005576">
    <property type="term" value="C:extracellular region"/>
    <property type="evidence" value="ECO:0007669"/>
    <property type="project" value="UniProtKB-SubCell"/>
</dbReference>
<accession>A0AAV1YW22</accession>
<evidence type="ECO:0000256" key="2">
    <source>
        <dbReference type="ARBA" id="ARBA00022525"/>
    </source>
</evidence>
<comment type="subcellular location">
    <subcellularLocation>
        <location evidence="1">Secreted</location>
    </subcellularLocation>
</comment>
<evidence type="ECO:0000313" key="7">
    <source>
        <dbReference type="EMBL" id="CAL1263273.1"/>
    </source>
</evidence>
<feature type="compositionally biased region" description="Acidic residues" evidence="4">
    <location>
        <begin position="128"/>
        <end position="138"/>
    </location>
</feature>
<evidence type="ECO:0000256" key="3">
    <source>
        <dbReference type="ARBA" id="ARBA00023157"/>
    </source>
</evidence>
<keyword evidence="8" id="KW-1185">Reference proteome</keyword>
<dbReference type="InterPro" id="IPR023569">
    <property type="entry name" value="Prokineticin_domain"/>
</dbReference>
<dbReference type="Pfam" id="PF06607">
    <property type="entry name" value="Prokineticin"/>
    <property type="match status" value="1"/>
</dbReference>
<organism evidence="7 8">
    <name type="scientific">Larinioides sclopetarius</name>
    <dbReference type="NCBI Taxonomy" id="280406"/>
    <lineage>
        <taxon>Eukaryota</taxon>
        <taxon>Metazoa</taxon>
        <taxon>Ecdysozoa</taxon>
        <taxon>Arthropoda</taxon>
        <taxon>Chelicerata</taxon>
        <taxon>Arachnida</taxon>
        <taxon>Araneae</taxon>
        <taxon>Araneomorphae</taxon>
        <taxon>Entelegynae</taxon>
        <taxon>Araneoidea</taxon>
        <taxon>Araneidae</taxon>
        <taxon>Larinioides</taxon>
    </lineage>
</organism>
<evidence type="ECO:0000259" key="6">
    <source>
        <dbReference type="Pfam" id="PF06607"/>
    </source>
</evidence>
<dbReference type="Gene3D" id="2.10.80.10">
    <property type="entry name" value="Lipase, subunit A"/>
    <property type="match status" value="1"/>
</dbReference>
<feature type="domain" description="Prokineticin" evidence="6">
    <location>
        <begin position="15"/>
        <end position="89"/>
    </location>
</feature>
<reference evidence="7 8" key="1">
    <citation type="submission" date="2024-04" db="EMBL/GenBank/DDBJ databases">
        <authorList>
            <person name="Rising A."/>
            <person name="Reimegard J."/>
            <person name="Sonavane S."/>
            <person name="Akerstrom W."/>
            <person name="Nylinder S."/>
            <person name="Hedman E."/>
            <person name="Kallberg Y."/>
        </authorList>
    </citation>
    <scope>NUCLEOTIDE SEQUENCE [LARGE SCALE GENOMIC DNA]</scope>
</reference>
<feature type="region of interest" description="Disordered" evidence="4">
    <location>
        <begin position="116"/>
        <end position="138"/>
    </location>
</feature>
<dbReference type="AlphaFoldDB" id="A0AAV1YW22"/>
<keyword evidence="2" id="KW-0964">Secreted</keyword>
<comment type="caution">
    <text evidence="7">The sequence shown here is derived from an EMBL/GenBank/DDBJ whole genome shotgun (WGS) entry which is preliminary data.</text>
</comment>